<evidence type="ECO:0000313" key="3">
    <source>
        <dbReference type="EMBL" id="TLD41358.1"/>
    </source>
</evidence>
<keyword evidence="1" id="KW-0472">Membrane</keyword>
<feature type="transmembrane region" description="Helical" evidence="1">
    <location>
        <begin position="71"/>
        <end position="98"/>
    </location>
</feature>
<organism evidence="3 4">
    <name type="scientific">Candidatus Jettenia ecosi</name>
    <dbReference type="NCBI Taxonomy" id="2494326"/>
    <lineage>
        <taxon>Bacteria</taxon>
        <taxon>Pseudomonadati</taxon>
        <taxon>Planctomycetota</taxon>
        <taxon>Candidatus Brocadiia</taxon>
        <taxon>Candidatus Brocadiales</taxon>
        <taxon>Candidatus Brocadiaceae</taxon>
        <taxon>Candidatus Jettenia</taxon>
    </lineage>
</organism>
<keyword evidence="1" id="KW-1133">Transmembrane helix</keyword>
<proteinExistence type="predicted"/>
<keyword evidence="3" id="KW-0449">Lipoprotein</keyword>
<feature type="transmembrane region" description="Helical" evidence="1">
    <location>
        <begin position="148"/>
        <end position="174"/>
    </location>
</feature>
<feature type="transmembrane region" description="Helical" evidence="1">
    <location>
        <begin position="186"/>
        <end position="208"/>
    </location>
</feature>
<dbReference type="Pfam" id="PF09335">
    <property type="entry name" value="VTT_dom"/>
    <property type="match status" value="1"/>
</dbReference>
<dbReference type="GO" id="GO:0005886">
    <property type="term" value="C:plasma membrane"/>
    <property type="evidence" value="ECO:0007669"/>
    <property type="project" value="TreeGrafter"/>
</dbReference>
<dbReference type="Proteomes" id="UP000319783">
    <property type="component" value="Unassembled WGS sequence"/>
</dbReference>
<comment type="caution">
    <text evidence="3">The sequence shown here is derived from an EMBL/GenBank/DDBJ whole genome shotgun (WGS) entry which is preliminary data.</text>
</comment>
<dbReference type="InterPro" id="IPR051311">
    <property type="entry name" value="DedA_domain"/>
</dbReference>
<dbReference type="AlphaFoldDB" id="A0A533Q9I1"/>
<dbReference type="InterPro" id="IPR032816">
    <property type="entry name" value="VTT_dom"/>
</dbReference>
<name>A0A533Q9I1_9BACT</name>
<evidence type="ECO:0000256" key="1">
    <source>
        <dbReference type="SAM" id="Phobius"/>
    </source>
</evidence>
<evidence type="ECO:0000259" key="2">
    <source>
        <dbReference type="Pfam" id="PF09335"/>
    </source>
</evidence>
<protein>
    <submittedName>
        <fullName evidence="3">Lipoprotein B</fullName>
    </submittedName>
</protein>
<dbReference type="PANTHER" id="PTHR42709">
    <property type="entry name" value="ALKALINE PHOSPHATASE LIKE PROTEIN"/>
    <property type="match status" value="1"/>
</dbReference>
<gene>
    <name evidence="3" type="ORF">JETT_2365</name>
</gene>
<evidence type="ECO:0000313" key="4">
    <source>
        <dbReference type="Proteomes" id="UP000319783"/>
    </source>
</evidence>
<feature type="transmembrane region" description="Helical" evidence="1">
    <location>
        <begin position="118"/>
        <end position="136"/>
    </location>
</feature>
<feature type="domain" description="VTT" evidence="2">
    <location>
        <begin position="51"/>
        <end position="172"/>
    </location>
</feature>
<keyword evidence="1" id="KW-0812">Transmembrane</keyword>
<reference evidence="3 4" key="1">
    <citation type="submission" date="2019-04" db="EMBL/GenBank/DDBJ databases">
        <title>Genome of a novel bacterium Candidatus Jettenia ecosi reconstructed from metagenome of an anammox bioreactor.</title>
        <authorList>
            <person name="Mardanov A.V."/>
            <person name="Beletsky A.V."/>
            <person name="Ravin N.V."/>
            <person name="Botchkova E.A."/>
            <person name="Litti Y.V."/>
            <person name="Nozhevnikova A.N."/>
        </authorList>
    </citation>
    <scope>NUCLEOTIDE SEQUENCE [LARGE SCALE GENOMIC DNA]</scope>
    <source>
        <strain evidence="3">J2</strain>
    </source>
</reference>
<dbReference type="PANTHER" id="PTHR42709:SF11">
    <property type="entry name" value="DEDA FAMILY PROTEIN"/>
    <property type="match status" value="1"/>
</dbReference>
<dbReference type="EMBL" id="SULG01000051">
    <property type="protein sequence ID" value="TLD41358.1"/>
    <property type="molecule type" value="Genomic_DNA"/>
</dbReference>
<accession>A0A533Q9I1</accession>
<sequence>MKYEETMELPQVKKAGLHRRLYEWTLHWAHTPYGAFALFALAFCESSFFPIPPDVLLMALAFSIPKKSFKYAAICSAGSVLGGCFGYFIGCQFFEYLGLPILNFYGITDKFDFVKEEYNANAFVAVAIAGFTPIPYKVFTIAAGVCKINIWTFIIASAVSRSGRFFIIAALTYVFGPKIKDFIDKYFNIISIAFVLLLVAGFFVIKLLT</sequence>